<comment type="caution">
    <text evidence="1">The sequence shown here is derived from an EMBL/GenBank/DDBJ whole genome shotgun (WGS) entry which is preliminary data.</text>
</comment>
<feature type="non-terminal residue" evidence="1">
    <location>
        <position position="214"/>
    </location>
</feature>
<keyword evidence="2" id="KW-1185">Reference proteome</keyword>
<accession>A0A367KIY0</accession>
<reference evidence="1 2" key="1">
    <citation type="journal article" date="2018" name="G3 (Bethesda)">
        <title>Phylogenetic and Phylogenomic Definition of Rhizopus Species.</title>
        <authorList>
            <person name="Gryganskyi A.P."/>
            <person name="Golan J."/>
            <person name="Dolatabadi S."/>
            <person name="Mondo S."/>
            <person name="Robb S."/>
            <person name="Idnurm A."/>
            <person name="Muszewska A."/>
            <person name="Steczkiewicz K."/>
            <person name="Masonjones S."/>
            <person name="Liao H.L."/>
            <person name="Gajdeczka M.T."/>
            <person name="Anike F."/>
            <person name="Vuek A."/>
            <person name="Anishchenko I.M."/>
            <person name="Voigt K."/>
            <person name="de Hoog G.S."/>
            <person name="Smith M.E."/>
            <person name="Heitman J."/>
            <person name="Vilgalys R."/>
            <person name="Stajich J.E."/>
        </authorList>
    </citation>
    <scope>NUCLEOTIDE SEQUENCE [LARGE SCALE GENOMIC DNA]</scope>
    <source>
        <strain evidence="1 2">LSU 92-RS-03</strain>
    </source>
</reference>
<name>A0A367KIY0_RHIST</name>
<dbReference type="OrthoDB" id="2220056at2759"/>
<proteinExistence type="predicted"/>
<organism evidence="1 2">
    <name type="scientific">Rhizopus stolonifer</name>
    <name type="common">Rhizopus nigricans</name>
    <dbReference type="NCBI Taxonomy" id="4846"/>
    <lineage>
        <taxon>Eukaryota</taxon>
        <taxon>Fungi</taxon>
        <taxon>Fungi incertae sedis</taxon>
        <taxon>Mucoromycota</taxon>
        <taxon>Mucoromycotina</taxon>
        <taxon>Mucoromycetes</taxon>
        <taxon>Mucorales</taxon>
        <taxon>Mucorineae</taxon>
        <taxon>Rhizopodaceae</taxon>
        <taxon>Rhizopus</taxon>
    </lineage>
</organism>
<gene>
    <name evidence="1" type="ORF">CU098_011321</name>
</gene>
<evidence type="ECO:0000313" key="2">
    <source>
        <dbReference type="Proteomes" id="UP000253551"/>
    </source>
</evidence>
<dbReference type="Proteomes" id="UP000253551">
    <property type="component" value="Unassembled WGS sequence"/>
</dbReference>
<evidence type="ECO:0000313" key="1">
    <source>
        <dbReference type="EMBL" id="RCI02156.1"/>
    </source>
</evidence>
<sequence length="214" mass="24885">MEQLTWNPLHYPETPLGSPNLNHIKNESDIVDENNDDTDGSRISYLDTAKYIFTKHDPNHNELYDCDFLTNQIYKIINHSGVLTQKKISENKVPVRGRSLYVLKKSIQENFTVNKRCFKKYVQNSDGEWINIGHAREMISKVINNGFCEKIYVSPCSSAQDSIFKRDFKIEHKYGDGNTQDFLRYLSIYSKKIRVCIISYAGLTTNIEDLQKFI</sequence>
<dbReference type="EMBL" id="PJQM01001507">
    <property type="protein sequence ID" value="RCI02156.1"/>
    <property type="molecule type" value="Genomic_DNA"/>
</dbReference>
<protein>
    <submittedName>
        <fullName evidence="1">Uncharacterized protein</fullName>
    </submittedName>
</protein>
<dbReference type="AlphaFoldDB" id="A0A367KIY0"/>